<accession>M5IT93</accession>
<dbReference type="AlphaFoldDB" id="M5IT93"/>
<organism evidence="1 2">
    <name type="scientific">Campylobacter showae CSUNSWCD</name>
    <dbReference type="NCBI Taxonomy" id="1244083"/>
    <lineage>
        <taxon>Bacteria</taxon>
        <taxon>Pseudomonadati</taxon>
        <taxon>Campylobacterota</taxon>
        <taxon>Epsilonproteobacteria</taxon>
        <taxon>Campylobacterales</taxon>
        <taxon>Campylobacteraceae</taxon>
        <taxon>Campylobacter</taxon>
    </lineage>
</organism>
<evidence type="ECO:0000313" key="2">
    <source>
        <dbReference type="Proteomes" id="UP000011939"/>
    </source>
</evidence>
<proteinExistence type="predicted"/>
<dbReference type="Proteomes" id="UP000011939">
    <property type="component" value="Unassembled WGS sequence"/>
</dbReference>
<comment type="caution">
    <text evidence="1">The sequence shown here is derived from an EMBL/GenBank/DDBJ whole genome shotgun (WGS) entry which is preliminary data.</text>
</comment>
<protein>
    <submittedName>
        <fullName evidence="1">Uncharacterized protein</fullName>
    </submittedName>
</protein>
<name>M5IT93_9BACT</name>
<dbReference type="STRING" id="1244083.CSUNSWCD_403"/>
<sequence length="40" mass="4704">MFRKFAAFYKILGKFWLWACLKPGFDLGAKFDAVNDFKIV</sequence>
<dbReference type="PATRIC" id="fig|1244083.3.peg.409"/>
<dbReference type="EMBL" id="AMZQ01000001">
    <property type="protein sequence ID" value="EKU12463.1"/>
    <property type="molecule type" value="Genomic_DNA"/>
</dbReference>
<reference evidence="1 2" key="1">
    <citation type="journal article" date="2013" name="Genome Announc.">
        <title>Genome Sequence of Campylobacter showae UNSWCD, Isolated from a Patient with Crohn's Disease.</title>
        <authorList>
            <person name="Tay A.P."/>
            <person name="Kaakoush N.O."/>
            <person name="Deshpande N.P."/>
            <person name="Chen Z."/>
            <person name="Mitchell H."/>
            <person name="Wilkins M.R."/>
        </authorList>
    </citation>
    <scope>NUCLEOTIDE SEQUENCE [LARGE SCALE GENOMIC DNA]</scope>
    <source>
        <strain evidence="1 2">CSUNSWCD</strain>
    </source>
</reference>
<evidence type="ECO:0000313" key="1">
    <source>
        <dbReference type="EMBL" id="EKU12463.1"/>
    </source>
</evidence>
<gene>
    <name evidence="1" type="ORF">CSUNSWCD_403</name>
</gene>